<dbReference type="EMBL" id="JWIC01000008">
    <property type="protein sequence ID" value="KID55541.1"/>
    <property type="molecule type" value="Genomic_DNA"/>
</dbReference>
<accession>A0A0C1Q4Q5</accession>
<evidence type="ECO:0000313" key="1">
    <source>
        <dbReference type="EMBL" id="KID55541.1"/>
    </source>
</evidence>
<evidence type="ECO:0000313" key="2">
    <source>
        <dbReference type="Proteomes" id="UP000031327"/>
    </source>
</evidence>
<organism evidence="1 2">
    <name type="scientific">Pseudoalteromonas luteoviolacea</name>
    <dbReference type="NCBI Taxonomy" id="43657"/>
    <lineage>
        <taxon>Bacteria</taxon>
        <taxon>Pseudomonadati</taxon>
        <taxon>Pseudomonadota</taxon>
        <taxon>Gammaproteobacteria</taxon>
        <taxon>Alteromonadales</taxon>
        <taxon>Pseudoalteromonadaceae</taxon>
        <taxon>Pseudoalteromonas</taxon>
    </lineage>
</organism>
<reference evidence="1 2" key="1">
    <citation type="submission" date="2014-12" db="EMBL/GenBank/DDBJ databases">
        <title>Draft Genome Sequence of Pseudoalteromonas luteoviolacea HI1.</title>
        <authorList>
            <person name="Asahina A.Y."/>
            <person name="Hadfield M.G."/>
        </authorList>
    </citation>
    <scope>NUCLEOTIDE SEQUENCE [LARGE SCALE GENOMIC DNA]</scope>
    <source>
        <strain evidence="1 2">HI1</strain>
    </source>
</reference>
<dbReference type="RefSeq" id="WP_039611195.1">
    <property type="nucleotide sequence ID" value="NZ_JWIC01000008.1"/>
</dbReference>
<sequence length="138" mass="15824">MALYAWINTQDGESKLYRLAHYQIELVKQGDIAERLQETFSYNNSSFSTLSSCLYIAVPYKFLALKGADAQRIAQCLGYLSQYFINLFSEQGLFSRPFKSFNQRELDSYLNAGQYHEIIGYGLMSAKNRAVAQRAYLV</sequence>
<proteinExistence type="predicted"/>
<protein>
    <submittedName>
        <fullName evidence="1">Uncharacterized protein</fullName>
    </submittedName>
</protein>
<dbReference type="OrthoDB" id="3662644at2"/>
<dbReference type="Proteomes" id="UP000031327">
    <property type="component" value="Unassembled WGS sequence"/>
</dbReference>
<comment type="caution">
    <text evidence="1">The sequence shown here is derived from an EMBL/GenBank/DDBJ whole genome shotgun (WGS) entry which is preliminary data.</text>
</comment>
<gene>
    <name evidence="1" type="ORF">JF50_20255</name>
</gene>
<name>A0A0C1Q4Q5_9GAMM</name>
<dbReference type="AlphaFoldDB" id="A0A0C1Q4Q5"/>